<gene>
    <name evidence="2" type="ORF">EHV15_10195</name>
</gene>
<accession>A0A3P3U0Z5</accession>
<feature type="region of interest" description="Disordered" evidence="1">
    <location>
        <begin position="86"/>
        <end position="123"/>
    </location>
</feature>
<evidence type="ECO:0000313" key="3">
    <source>
        <dbReference type="Proteomes" id="UP000267017"/>
    </source>
</evidence>
<evidence type="ECO:0000256" key="1">
    <source>
        <dbReference type="SAM" id="MobiDB-lite"/>
    </source>
</evidence>
<evidence type="ECO:0000313" key="2">
    <source>
        <dbReference type="EMBL" id="RRJ63248.1"/>
    </source>
</evidence>
<comment type="caution">
    <text evidence="2">The sequence shown here is derived from an EMBL/GenBank/DDBJ whole genome shotgun (WGS) entry which is preliminary data.</text>
</comment>
<dbReference type="AlphaFoldDB" id="A0A3P3U0Z5"/>
<keyword evidence="3" id="KW-1185">Reference proteome</keyword>
<reference evidence="2 3" key="1">
    <citation type="submission" date="2018-11" db="EMBL/GenBank/DDBJ databases">
        <title>Genome sequencing of Paenibacillus sp. KCOM 3021 (= ChDC PVNT-B20).</title>
        <authorList>
            <person name="Kook J.-K."/>
            <person name="Park S.-N."/>
            <person name="Lim Y.K."/>
        </authorList>
    </citation>
    <scope>NUCLEOTIDE SEQUENCE [LARGE SCALE GENOMIC DNA]</scope>
    <source>
        <strain evidence="2 3">KCOM 3021</strain>
    </source>
</reference>
<protein>
    <submittedName>
        <fullName evidence="2">Uncharacterized protein</fullName>
    </submittedName>
</protein>
<proteinExistence type="predicted"/>
<dbReference type="RefSeq" id="WP_128631091.1">
    <property type="nucleotide sequence ID" value="NZ_RRCN01000001.1"/>
</dbReference>
<name>A0A3P3U0Z5_9BACL</name>
<dbReference type="EMBL" id="RRCN01000001">
    <property type="protein sequence ID" value="RRJ63248.1"/>
    <property type="molecule type" value="Genomic_DNA"/>
</dbReference>
<sequence length="123" mass="14285">MTFTCVLCNGDLKKDEVGIYCFDCGEEYVMVDSLEKLKKCVLPNESIDYIHTTRIGRFPCDMSPVIVQKCKLKKYKVRSAEERAKLDARNEKARQKRAEKRPLPEFSKLLTSHKNIKLPRQTT</sequence>
<organism evidence="2 3">
    <name type="scientific">Paenibacillus oralis</name>
    <dbReference type="NCBI Taxonomy" id="2490856"/>
    <lineage>
        <taxon>Bacteria</taxon>
        <taxon>Bacillati</taxon>
        <taxon>Bacillota</taxon>
        <taxon>Bacilli</taxon>
        <taxon>Bacillales</taxon>
        <taxon>Paenibacillaceae</taxon>
        <taxon>Paenibacillus</taxon>
    </lineage>
</organism>
<dbReference type="Proteomes" id="UP000267017">
    <property type="component" value="Unassembled WGS sequence"/>
</dbReference>